<protein>
    <submittedName>
        <fullName evidence="2">Alginate lyase</fullName>
    </submittedName>
</protein>
<name>A0ABX1R2F5_9ALTE</name>
<dbReference type="Proteomes" id="UP000709336">
    <property type="component" value="Unassembled WGS sequence"/>
</dbReference>
<dbReference type="CDD" id="cd14251">
    <property type="entry name" value="PL-6"/>
    <property type="match status" value="1"/>
</dbReference>
<evidence type="ECO:0000256" key="1">
    <source>
        <dbReference type="SAM" id="SignalP"/>
    </source>
</evidence>
<dbReference type="InterPro" id="IPR011050">
    <property type="entry name" value="Pectin_lyase_fold/virulence"/>
</dbReference>
<dbReference type="GO" id="GO:0016829">
    <property type="term" value="F:lyase activity"/>
    <property type="evidence" value="ECO:0007669"/>
    <property type="project" value="UniProtKB-KW"/>
</dbReference>
<dbReference type="InterPro" id="IPR006626">
    <property type="entry name" value="PbH1"/>
</dbReference>
<sequence length="750" mass="82584">MMLLQTPAFRVSLVSLLLTALPVFAKNYHVQTMAEYQTVVPQLQPGDSLILRNGVWNDVNLIFKGKGTASSPIYLKAETPGQVVLSGQSSLRLSGHYLIVDGLLFKDGFSPRSAVIEFRENDDALAFNSRVTNTVIDNFSNPDKQESDYWVAMYGKHNRLDHSHFIGKKNKGVTIAVRLSGEASQQNYHRIDHNYFGYRPVFGSNGGETLRIGTSHYSLSDSFTHVENNYFDRTNGEVEIISVKSGSNVLRGNVFYEARGTLTLRHGNNNLVENNIFLGNSKDHTGGIRVINKGQVVRNNYLQGLTGHRFGSGFAVMNGVPDSPINRYHRVEDATISNNSFVDVDHIQLAVGSDAERTATPISSTFADNLIVNHNDTSPFSLFDDVSGIKFVNNVANTSVPAALSRGTQTQPVHLEQHSNGLFYPRLANQDIGVARDLKVIDKAETGVSWYSKDYPVIAFDTGKTIAVEANYEALERAIDDADAGDILEISAGNLTVPSVIYLSKPLTIQAAKNANVSITFERSTLFEIQNGGSLKLSNLQISGEKSPDTHSNSVVRTQKWGMTDNYRFEIHNSHISNLDINHSFQFFASGKGAFADHIIISNTKFERISGHILQLDNEHEDLGIYNAEYVTVTNSQFTDVAGTIATLYRGGTDESTFGPHFTLEGNQIKRVGTGKRNKTEASVLLHGVQMSSITGNIFEACQPIVIRHTVAEPQTKIINNQFKNTASPDITELNSASPHTAIIRNNKVL</sequence>
<evidence type="ECO:0000313" key="2">
    <source>
        <dbReference type="EMBL" id="NMH60279.1"/>
    </source>
</evidence>
<organism evidence="2 3">
    <name type="scientific">Alteromonas ponticola</name>
    <dbReference type="NCBI Taxonomy" id="2720613"/>
    <lineage>
        <taxon>Bacteria</taxon>
        <taxon>Pseudomonadati</taxon>
        <taxon>Pseudomonadota</taxon>
        <taxon>Gammaproteobacteria</taxon>
        <taxon>Alteromonadales</taxon>
        <taxon>Alteromonadaceae</taxon>
        <taxon>Alteromonas/Salinimonas group</taxon>
        <taxon>Alteromonas</taxon>
    </lineage>
</organism>
<proteinExistence type="predicted"/>
<evidence type="ECO:0000313" key="3">
    <source>
        <dbReference type="Proteomes" id="UP000709336"/>
    </source>
</evidence>
<dbReference type="RefSeq" id="WP_169211139.1">
    <property type="nucleotide sequence ID" value="NZ_JAATNW010000005.1"/>
</dbReference>
<dbReference type="InterPro" id="IPR039513">
    <property type="entry name" value="PL-6"/>
</dbReference>
<dbReference type="InterPro" id="IPR012334">
    <property type="entry name" value="Pectin_lyas_fold"/>
</dbReference>
<keyword evidence="1" id="KW-0732">Signal</keyword>
<reference evidence="2 3" key="1">
    <citation type="submission" date="2020-03" db="EMBL/GenBank/DDBJ databases">
        <title>Alteromonas ponticola sp. nov., isolated from seawater.</title>
        <authorList>
            <person name="Yoon J.-H."/>
            <person name="Kim Y.-O."/>
        </authorList>
    </citation>
    <scope>NUCLEOTIDE SEQUENCE [LARGE SCALE GENOMIC DNA]</scope>
    <source>
        <strain evidence="2 3">MYP5</strain>
    </source>
</reference>
<dbReference type="SUPFAM" id="SSF51126">
    <property type="entry name" value="Pectin lyase-like"/>
    <property type="match status" value="2"/>
</dbReference>
<keyword evidence="3" id="KW-1185">Reference proteome</keyword>
<comment type="caution">
    <text evidence="2">The sequence shown here is derived from an EMBL/GenBank/DDBJ whole genome shotgun (WGS) entry which is preliminary data.</text>
</comment>
<keyword evidence="2" id="KW-0456">Lyase</keyword>
<gene>
    <name evidence="2" type="ORF">HCJ96_09640</name>
</gene>
<accession>A0ABX1R2F5</accession>
<feature type="signal peptide" evidence="1">
    <location>
        <begin position="1"/>
        <end position="25"/>
    </location>
</feature>
<feature type="chain" id="PRO_5046915251" evidence="1">
    <location>
        <begin position="26"/>
        <end position="750"/>
    </location>
</feature>
<dbReference type="SMART" id="SM00710">
    <property type="entry name" value="PbH1"/>
    <property type="match status" value="7"/>
</dbReference>
<dbReference type="Gene3D" id="2.160.20.10">
    <property type="entry name" value="Single-stranded right-handed beta-helix, Pectin lyase-like"/>
    <property type="match status" value="2"/>
</dbReference>
<dbReference type="Pfam" id="PF14592">
    <property type="entry name" value="Chondroitinas_B"/>
    <property type="match status" value="1"/>
</dbReference>
<dbReference type="EMBL" id="JAATNW010000005">
    <property type="protein sequence ID" value="NMH60279.1"/>
    <property type="molecule type" value="Genomic_DNA"/>
</dbReference>